<keyword evidence="2" id="KW-1185">Reference proteome</keyword>
<feature type="non-terminal residue" evidence="1">
    <location>
        <position position="1"/>
    </location>
</feature>
<evidence type="ECO:0000313" key="2">
    <source>
        <dbReference type="Proteomes" id="UP000789860"/>
    </source>
</evidence>
<dbReference type="EMBL" id="CAJVPM010036577">
    <property type="protein sequence ID" value="CAG8693154.1"/>
    <property type="molecule type" value="Genomic_DNA"/>
</dbReference>
<protein>
    <submittedName>
        <fullName evidence="1">2376_t:CDS:1</fullName>
    </submittedName>
</protein>
<accession>A0ACA9P5G9</accession>
<comment type="caution">
    <text evidence="1">The sequence shown here is derived from an EMBL/GenBank/DDBJ whole genome shotgun (WGS) entry which is preliminary data.</text>
</comment>
<evidence type="ECO:0000313" key="1">
    <source>
        <dbReference type="EMBL" id="CAG8693154.1"/>
    </source>
</evidence>
<gene>
    <name evidence="1" type="ORF">SCALOS_LOCUS10210</name>
</gene>
<reference evidence="1" key="1">
    <citation type="submission" date="2021-06" db="EMBL/GenBank/DDBJ databases">
        <authorList>
            <person name="Kallberg Y."/>
            <person name="Tangrot J."/>
            <person name="Rosling A."/>
        </authorList>
    </citation>
    <scope>NUCLEOTIDE SEQUENCE</scope>
    <source>
        <strain evidence="1">AU212A</strain>
    </source>
</reference>
<proteinExistence type="predicted"/>
<name>A0ACA9P5G9_9GLOM</name>
<sequence length="106" mass="12161">VLGTYPVESDNCEMENVLFILINEDKKDPNVQSVFIKGKYYSICRKVVPRTYNCKLRLKMTAILSTHLIIKRDLSSNRYPLKASLVDIVQDISEEVNNESAILKLL</sequence>
<feature type="non-terminal residue" evidence="1">
    <location>
        <position position="106"/>
    </location>
</feature>
<dbReference type="Proteomes" id="UP000789860">
    <property type="component" value="Unassembled WGS sequence"/>
</dbReference>
<organism evidence="1 2">
    <name type="scientific">Scutellospora calospora</name>
    <dbReference type="NCBI Taxonomy" id="85575"/>
    <lineage>
        <taxon>Eukaryota</taxon>
        <taxon>Fungi</taxon>
        <taxon>Fungi incertae sedis</taxon>
        <taxon>Mucoromycota</taxon>
        <taxon>Glomeromycotina</taxon>
        <taxon>Glomeromycetes</taxon>
        <taxon>Diversisporales</taxon>
        <taxon>Gigasporaceae</taxon>
        <taxon>Scutellospora</taxon>
    </lineage>
</organism>